<dbReference type="AlphaFoldDB" id="A0A4D4LWG5"/>
<comment type="caution">
    <text evidence="2">The sequence shown here is derived from an EMBL/GenBank/DDBJ whole genome shotgun (WGS) entry which is preliminary data.</text>
</comment>
<name>A0A4D4LWG5_STRAX</name>
<feature type="region of interest" description="Disordered" evidence="1">
    <location>
        <begin position="95"/>
        <end position="135"/>
    </location>
</feature>
<reference evidence="2 5" key="2">
    <citation type="submission" date="2019-04" db="EMBL/GenBank/DDBJ databases">
        <title>Draft genome sequences of Streptomyces avermitilis NBRC 14893.</title>
        <authorList>
            <person name="Komaki H."/>
            <person name="Tamura T."/>
            <person name="Hosoyama A."/>
        </authorList>
    </citation>
    <scope>NUCLEOTIDE SEQUENCE [LARGE SCALE GENOMIC DNA]</scope>
    <source>
        <strain evidence="2 5">NBRC 14893</strain>
    </source>
</reference>
<accession>A0A4D4LWG5</accession>
<dbReference type="EMBL" id="BJHY01000001">
    <property type="protein sequence ID" value="GDY77392.1"/>
    <property type="molecule type" value="Genomic_DNA"/>
</dbReference>
<evidence type="ECO:0000256" key="1">
    <source>
        <dbReference type="SAM" id="MobiDB-lite"/>
    </source>
</evidence>
<evidence type="ECO:0000313" key="2">
    <source>
        <dbReference type="EMBL" id="GDY62497.1"/>
    </source>
</evidence>
<gene>
    <name evidence="2" type="ORF">SAV14893_018900</name>
    <name evidence="3" type="ORF">SAV31267_068770</name>
</gene>
<evidence type="ECO:0000313" key="3">
    <source>
        <dbReference type="EMBL" id="GDY77392.1"/>
    </source>
</evidence>
<organism evidence="2 5">
    <name type="scientific">Streptomyces avermitilis</name>
    <dbReference type="NCBI Taxonomy" id="33903"/>
    <lineage>
        <taxon>Bacteria</taxon>
        <taxon>Bacillati</taxon>
        <taxon>Actinomycetota</taxon>
        <taxon>Actinomycetes</taxon>
        <taxon>Kitasatosporales</taxon>
        <taxon>Streptomycetaceae</taxon>
        <taxon>Streptomyces</taxon>
    </lineage>
</organism>
<proteinExistence type="predicted"/>
<dbReference type="Proteomes" id="UP000302139">
    <property type="component" value="Unassembled WGS sequence"/>
</dbReference>
<reference evidence="3 4" key="1">
    <citation type="submission" date="2019-04" db="EMBL/GenBank/DDBJ databases">
        <title>Draft genome sequences of Streptomyces avermitilis ATCC 31267.</title>
        <authorList>
            <person name="Komaki H."/>
            <person name="Tamura T."/>
            <person name="Hosoyama A."/>
        </authorList>
    </citation>
    <scope>NUCLEOTIDE SEQUENCE [LARGE SCALE GENOMIC DNA]</scope>
    <source>
        <strain evidence="3 4">ATCC 31267</strain>
    </source>
</reference>
<protein>
    <submittedName>
        <fullName evidence="2">Uncharacterized protein</fullName>
    </submittedName>
</protein>
<dbReference type="Proteomes" id="UP000299211">
    <property type="component" value="Unassembled WGS sequence"/>
</dbReference>
<dbReference type="EMBL" id="BJHX01000001">
    <property type="protein sequence ID" value="GDY62497.1"/>
    <property type="molecule type" value="Genomic_DNA"/>
</dbReference>
<sequence length="135" mass="14379">MVDEAEFGAEGVGEAHPDAQMPLVGTVVRLHQQLTAHSEMRQDGRVGRLQREPEVLSAAARHPDPPALQAVREVLAARGVASYGTWVQHLDIGDGAVGDPPLQASPYNLDLGQFGHDDSPTHHSARPGRGGRSVD</sequence>
<evidence type="ECO:0000313" key="4">
    <source>
        <dbReference type="Proteomes" id="UP000299211"/>
    </source>
</evidence>
<evidence type="ECO:0000313" key="5">
    <source>
        <dbReference type="Proteomes" id="UP000302139"/>
    </source>
</evidence>